<accession>A0A2B4SJT7</accession>
<dbReference type="Gene3D" id="3.90.320.10">
    <property type="match status" value="1"/>
</dbReference>
<evidence type="ECO:0000313" key="1">
    <source>
        <dbReference type="EMBL" id="PFX29359.1"/>
    </source>
</evidence>
<organism evidence="1 2">
    <name type="scientific">Stylophora pistillata</name>
    <name type="common">Smooth cauliflower coral</name>
    <dbReference type="NCBI Taxonomy" id="50429"/>
    <lineage>
        <taxon>Eukaryota</taxon>
        <taxon>Metazoa</taxon>
        <taxon>Cnidaria</taxon>
        <taxon>Anthozoa</taxon>
        <taxon>Hexacorallia</taxon>
        <taxon>Scleractinia</taxon>
        <taxon>Astrocoeniina</taxon>
        <taxon>Pocilloporidae</taxon>
        <taxon>Stylophora</taxon>
    </lineage>
</organism>
<dbReference type="AlphaFoldDB" id="A0A2B4SJT7"/>
<evidence type="ECO:0008006" key="3">
    <source>
        <dbReference type="Google" id="ProtNLM"/>
    </source>
</evidence>
<evidence type="ECO:0000313" key="2">
    <source>
        <dbReference type="Proteomes" id="UP000225706"/>
    </source>
</evidence>
<dbReference type="Proteomes" id="UP000225706">
    <property type="component" value="Unassembled WGS sequence"/>
</dbReference>
<gene>
    <name evidence="1" type="ORF">AWC38_SpisGene5894</name>
</gene>
<keyword evidence="2" id="KW-1185">Reference proteome</keyword>
<comment type="caution">
    <text evidence="1">The sequence shown here is derived from an EMBL/GenBank/DDBJ whole genome shotgun (WGS) entry which is preliminary data.</text>
</comment>
<protein>
    <recommendedName>
        <fullName evidence="3">PD-(D/E)XK endonuclease-like domain-containing protein</fullName>
    </recommendedName>
</protein>
<dbReference type="OrthoDB" id="10527638at2759"/>
<name>A0A2B4SJT7_STYPI</name>
<dbReference type="EMBL" id="LSMT01000067">
    <property type="protein sequence ID" value="PFX29359.1"/>
    <property type="molecule type" value="Genomic_DNA"/>
</dbReference>
<dbReference type="InterPro" id="IPR011604">
    <property type="entry name" value="PDDEXK-like_dom_sf"/>
</dbReference>
<proteinExistence type="predicted"/>
<reference evidence="2" key="1">
    <citation type="journal article" date="2017" name="bioRxiv">
        <title>Comparative analysis of the genomes of Stylophora pistillata and Acropora digitifera provides evidence for extensive differences between species of corals.</title>
        <authorList>
            <person name="Voolstra C.R."/>
            <person name="Li Y."/>
            <person name="Liew Y.J."/>
            <person name="Baumgarten S."/>
            <person name="Zoccola D."/>
            <person name="Flot J.-F."/>
            <person name="Tambutte S."/>
            <person name="Allemand D."/>
            <person name="Aranda M."/>
        </authorList>
    </citation>
    <scope>NUCLEOTIDE SEQUENCE [LARGE SCALE GENOMIC DNA]</scope>
</reference>
<sequence length="277" mass="31379">MEEESKSMDDLENKVIAAKEITAPEGSIVLYPSTAAKNSKLFKFNQEMAITIDCSKLENKFTGYKSKSTNYGTSLGNLFTHWIKNDGEEPKTDDEKAVNSLIKRLQKTVSFIRSEVPLSGYVFKKGEQWRELYLWKGKADAIGLTKEDRFVIVEWKVTESGQASDHLHQAWVYAKLLKLFLDLDYLPSILIVLIKGVDEVDASLFTTSDDLEEKYKWSAEKPDLTKEIQPGSALFREGLDGGKVDKQKPLHDLFSKSATLEDLQKVFKIPDLEVVSQ</sequence>